<accession>A0ABT0MI76</accession>
<feature type="signal peptide" evidence="3">
    <location>
        <begin position="1"/>
        <end position="20"/>
    </location>
</feature>
<dbReference type="Proteomes" id="UP001431217">
    <property type="component" value="Unassembled WGS sequence"/>
</dbReference>
<dbReference type="PANTHER" id="PTHR48081">
    <property type="entry name" value="AB HYDROLASE SUPERFAMILY PROTEIN C4A8.06C"/>
    <property type="match status" value="1"/>
</dbReference>
<dbReference type="SUPFAM" id="SSF53474">
    <property type="entry name" value="alpha/beta-Hydrolases"/>
    <property type="match status" value="1"/>
</dbReference>
<feature type="chain" id="PRO_5046349042" evidence="3">
    <location>
        <begin position="21"/>
        <end position="289"/>
    </location>
</feature>
<name>A0ABT0MI76_9GAMM</name>
<evidence type="ECO:0000259" key="4">
    <source>
        <dbReference type="Pfam" id="PF07859"/>
    </source>
</evidence>
<comment type="similarity">
    <text evidence="1">Belongs to the 'GDXG' lipolytic enzyme family.</text>
</comment>
<dbReference type="RefSeq" id="WP_249473150.1">
    <property type="nucleotide sequence ID" value="NZ_JAMBEP010000001.1"/>
</dbReference>
<evidence type="ECO:0000256" key="1">
    <source>
        <dbReference type="ARBA" id="ARBA00010515"/>
    </source>
</evidence>
<dbReference type="Gene3D" id="3.40.50.1820">
    <property type="entry name" value="alpha/beta hydrolase"/>
    <property type="match status" value="1"/>
</dbReference>
<feature type="domain" description="Alpha/beta hydrolase fold-3" evidence="4">
    <location>
        <begin position="61"/>
        <end position="251"/>
    </location>
</feature>
<dbReference type="InterPro" id="IPR013094">
    <property type="entry name" value="AB_hydrolase_3"/>
</dbReference>
<dbReference type="EMBL" id="JAMBEP010000001">
    <property type="protein sequence ID" value="MCL1634574.1"/>
    <property type="molecule type" value="Genomic_DNA"/>
</dbReference>
<dbReference type="Pfam" id="PF07859">
    <property type="entry name" value="Abhydrolase_3"/>
    <property type="match status" value="1"/>
</dbReference>
<keyword evidence="6" id="KW-1185">Reference proteome</keyword>
<evidence type="ECO:0000313" key="6">
    <source>
        <dbReference type="Proteomes" id="UP001431217"/>
    </source>
</evidence>
<dbReference type="InterPro" id="IPR050300">
    <property type="entry name" value="GDXG_lipolytic_enzyme"/>
</dbReference>
<evidence type="ECO:0000313" key="5">
    <source>
        <dbReference type="EMBL" id="MCL1634574.1"/>
    </source>
</evidence>
<gene>
    <name evidence="5" type="ORF">M2650_08015</name>
</gene>
<evidence type="ECO:0000256" key="2">
    <source>
        <dbReference type="ARBA" id="ARBA00022801"/>
    </source>
</evidence>
<protein>
    <submittedName>
        <fullName evidence="5">Alpha/beta hydrolase</fullName>
    </submittedName>
</protein>
<keyword evidence="2 5" id="KW-0378">Hydrolase</keyword>
<dbReference type="PANTHER" id="PTHR48081:SF30">
    <property type="entry name" value="ACETYL-HYDROLASE LIPR-RELATED"/>
    <property type="match status" value="1"/>
</dbReference>
<dbReference type="GO" id="GO:0016787">
    <property type="term" value="F:hydrolase activity"/>
    <property type="evidence" value="ECO:0007669"/>
    <property type="project" value="UniProtKB-KW"/>
</dbReference>
<organism evidence="5 6">
    <name type="scientific">Luteimonas galliterrae</name>
    <dbReference type="NCBI Taxonomy" id="2940486"/>
    <lineage>
        <taxon>Bacteria</taxon>
        <taxon>Pseudomonadati</taxon>
        <taxon>Pseudomonadota</taxon>
        <taxon>Gammaproteobacteria</taxon>
        <taxon>Lysobacterales</taxon>
        <taxon>Lysobacteraceae</taxon>
        <taxon>Luteimonas</taxon>
    </lineage>
</organism>
<sequence>MKAIGWSLLLVIACAAPALAGAQAPASVPIIEHYPGGDRQPMQARIFKPRDGDTPSPHAAIVLFHGGGWNEGEASWMDSSAAAWASEGLVAIAVDYRLSDQKSITPYQAVADARAAMRWVRRQAARLNIDPKRIAAAGTSAGGHLAASAAIFDDASDGAVPARPDALVLRSPALSIADSGWFRKLTGSDERAAALSPDRHVRTGLPPTLVLQGEKDNVTPAAGARTFCERMRKAGNRCDLQIYPGVGHLFTRNLAQQEIPDYPSIDEAVSRDAKAKAVAFLRELGFIGR</sequence>
<dbReference type="InterPro" id="IPR029058">
    <property type="entry name" value="AB_hydrolase_fold"/>
</dbReference>
<reference evidence="5 6" key="1">
    <citation type="submission" date="2022-05" db="EMBL/GenBank/DDBJ databases">
        <title>Luteimonas sp. SX5, whole genome shotgun sequencing project.</title>
        <authorList>
            <person name="Zhao G."/>
            <person name="Shen L."/>
        </authorList>
    </citation>
    <scope>NUCLEOTIDE SEQUENCE [LARGE SCALE GENOMIC DNA]</scope>
    <source>
        <strain evidence="5 6">SX5</strain>
    </source>
</reference>
<proteinExistence type="inferred from homology"/>
<evidence type="ECO:0000256" key="3">
    <source>
        <dbReference type="SAM" id="SignalP"/>
    </source>
</evidence>
<keyword evidence="3" id="KW-0732">Signal</keyword>
<comment type="caution">
    <text evidence="5">The sequence shown here is derived from an EMBL/GenBank/DDBJ whole genome shotgun (WGS) entry which is preliminary data.</text>
</comment>